<dbReference type="AlphaFoldDB" id="A0AAW0L8A8"/>
<evidence type="ECO:0000313" key="2">
    <source>
        <dbReference type="EMBL" id="KAK7847024.1"/>
    </source>
</evidence>
<dbReference type="Proteomes" id="UP000237347">
    <property type="component" value="Unassembled WGS sequence"/>
</dbReference>
<feature type="compositionally biased region" description="Polar residues" evidence="1">
    <location>
        <begin position="12"/>
        <end position="23"/>
    </location>
</feature>
<gene>
    <name evidence="2" type="ORF">CFP56_007217</name>
</gene>
<dbReference type="EMBL" id="PKMF04000147">
    <property type="protein sequence ID" value="KAK7847024.1"/>
    <property type="molecule type" value="Genomic_DNA"/>
</dbReference>
<sequence>MSFPSTSTSTSGGNDMSFPSTSGGNRGSNMLRDSDDMSMFRVQEPYRNIVFVPIPAAVEFGLALEFSLTTKAVAVERSILLWIPCDCDYGLCLDMVVAGYTLVVGFGIKEPPNRTTVSPTANVPSDSSLLPKPITISKNRFGNHIIIECSILKLEEEEEGNCRYHNLKLNVTENHFNCQLAFTMKGRKSRRARARASLDNERKP</sequence>
<reference evidence="2 3" key="1">
    <citation type="journal article" date="2018" name="Sci. Data">
        <title>The draft genome sequence of cork oak.</title>
        <authorList>
            <person name="Ramos A.M."/>
            <person name="Usie A."/>
            <person name="Barbosa P."/>
            <person name="Barros P.M."/>
            <person name="Capote T."/>
            <person name="Chaves I."/>
            <person name="Simoes F."/>
            <person name="Abreu I."/>
            <person name="Carrasquinho I."/>
            <person name="Faro C."/>
            <person name="Guimaraes J.B."/>
            <person name="Mendonca D."/>
            <person name="Nobrega F."/>
            <person name="Rodrigues L."/>
            <person name="Saibo N.J.M."/>
            <person name="Varela M.C."/>
            <person name="Egas C."/>
            <person name="Matos J."/>
            <person name="Miguel C.M."/>
            <person name="Oliveira M.M."/>
            <person name="Ricardo C.P."/>
            <person name="Goncalves S."/>
        </authorList>
    </citation>
    <scope>NUCLEOTIDE SEQUENCE [LARGE SCALE GENOMIC DNA]</scope>
    <source>
        <strain evidence="3">cv. HL8</strain>
    </source>
</reference>
<keyword evidence="3" id="KW-1185">Reference proteome</keyword>
<proteinExistence type="predicted"/>
<evidence type="ECO:0000313" key="3">
    <source>
        <dbReference type="Proteomes" id="UP000237347"/>
    </source>
</evidence>
<evidence type="ECO:0000256" key="1">
    <source>
        <dbReference type="SAM" id="MobiDB-lite"/>
    </source>
</evidence>
<accession>A0AAW0L8A8</accession>
<name>A0AAW0L8A8_QUESU</name>
<comment type="caution">
    <text evidence="2">The sequence shown here is derived from an EMBL/GenBank/DDBJ whole genome shotgun (WGS) entry which is preliminary data.</text>
</comment>
<organism evidence="2 3">
    <name type="scientific">Quercus suber</name>
    <name type="common">Cork oak</name>
    <dbReference type="NCBI Taxonomy" id="58331"/>
    <lineage>
        <taxon>Eukaryota</taxon>
        <taxon>Viridiplantae</taxon>
        <taxon>Streptophyta</taxon>
        <taxon>Embryophyta</taxon>
        <taxon>Tracheophyta</taxon>
        <taxon>Spermatophyta</taxon>
        <taxon>Magnoliopsida</taxon>
        <taxon>eudicotyledons</taxon>
        <taxon>Gunneridae</taxon>
        <taxon>Pentapetalae</taxon>
        <taxon>rosids</taxon>
        <taxon>fabids</taxon>
        <taxon>Fagales</taxon>
        <taxon>Fagaceae</taxon>
        <taxon>Quercus</taxon>
    </lineage>
</organism>
<feature type="region of interest" description="Disordered" evidence="1">
    <location>
        <begin position="1"/>
        <end position="30"/>
    </location>
</feature>
<protein>
    <submittedName>
        <fullName evidence="2">Uncharacterized protein</fullName>
    </submittedName>
</protein>
<feature type="compositionally biased region" description="Low complexity" evidence="1">
    <location>
        <begin position="1"/>
        <end position="11"/>
    </location>
</feature>